<protein>
    <submittedName>
        <fullName evidence="2">Uncharacterized protein</fullName>
    </submittedName>
</protein>
<feature type="transmembrane region" description="Helical" evidence="1">
    <location>
        <begin position="20"/>
        <end position="40"/>
    </location>
</feature>
<proteinExistence type="predicted"/>
<name>A0A8F1SB59_9BACT</name>
<keyword evidence="1" id="KW-0472">Membrane</keyword>
<dbReference type="KEGG" id="mvl:KOY49_01035"/>
<organism evidence="2 3">
    <name type="scientific">Candidatus Minimicrobia vallesae</name>
    <dbReference type="NCBI Taxonomy" id="2841264"/>
    <lineage>
        <taxon>Bacteria</taxon>
        <taxon>Candidatus Saccharimonadota</taxon>
        <taxon>Candidatus Saccharimonadota incertae sedis</taxon>
        <taxon>Candidatus Minimicrobia</taxon>
    </lineage>
</organism>
<dbReference type="AlphaFoldDB" id="A0A8F1SB59"/>
<evidence type="ECO:0000256" key="1">
    <source>
        <dbReference type="SAM" id="Phobius"/>
    </source>
</evidence>
<keyword evidence="1" id="KW-1133">Transmembrane helix</keyword>
<dbReference type="Proteomes" id="UP000677117">
    <property type="component" value="Chromosome"/>
</dbReference>
<accession>A0A8F1SB59</accession>
<keyword evidence="1" id="KW-0812">Transmembrane</keyword>
<keyword evidence="3" id="KW-1185">Reference proteome</keyword>
<gene>
    <name evidence="2" type="ORF">KOY49_01035</name>
</gene>
<dbReference type="RefSeq" id="WP_232736360.1">
    <property type="nucleotide sequence ID" value="NZ_CP076459.1"/>
</dbReference>
<evidence type="ECO:0000313" key="2">
    <source>
        <dbReference type="EMBL" id="QWQ31586.1"/>
    </source>
</evidence>
<sequence>MVHRKIFSCRYTQKIVGGGYDALAVVSLVVAVIVAIIAKFGSQLF</sequence>
<evidence type="ECO:0000313" key="3">
    <source>
        <dbReference type="Proteomes" id="UP000677117"/>
    </source>
</evidence>
<dbReference type="EMBL" id="CP076459">
    <property type="protein sequence ID" value="QWQ31586.1"/>
    <property type="molecule type" value="Genomic_DNA"/>
</dbReference>
<reference evidence="2" key="1">
    <citation type="submission" date="2021-06" db="EMBL/GenBank/DDBJ databases">
        <title>An adapted protocol for Saccharibacteria cultivation: two new species join this phylum of Candidate Phyla Radiations.</title>
        <authorList>
            <person name="Ibrahim A."/>
            <person name="Maatouk M."/>
            <person name="Raoult D."/>
            <person name="Bittar F."/>
        </authorList>
    </citation>
    <scope>NUCLEOTIDE SEQUENCE</scope>
    <source>
        <strain evidence="2">IHU2</strain>
    </source>
</reference>